<feature type="region of interest" description="Disordered" evidence="1">
    <location>
        <begin position="1"/>
        <end position="137"/>
    </location>
</feature>
<reference evidence="2" key="1">
    <citation type="submission" date="2022-08" db="EMBL/GenBank/DDBJ databases">
        <authorList>
            <person name="Marques A."/>
        </authorList>
    </citation>
    <scope>NUCLEOTIDE SEQUENCE</scope>
    <source>
        <strain evidence="2">RhyPub2mFocal</strain>
        <tissue evidence="2">Leaves</tissue>
    </source>
</reference>
<feature type="compositionally biased region" description="Basic and acidic residues" evidence="1">
    <location>
        <begin position="104"/>
        <end position="120"/>
    </location>
</feature>
<name>A0AAV8E7A6_9POAL</name>
<evidence type="ECO:0000313" key="3">
    <source>
        <dbReference type="Proteomes" id="UP001140206"/>
    </source>
</evidence>
<dbReference type="PANTHER" id="PTHR36756">
    <property type="entry name" value="EXPRESSED PROTEIN"/>
    <property type="match status" value="1"/>
</dbReference>
<dbReference type="AlphaFoldDB" id="A0AAV8E7A6"/>
<gene>
    <name evidence="2" type="ORF">LUZ62_058580</name>
</gene>
<feature type="compositionally biased region" description="Basic residues" evidence="1">
    <location>
        <begin position="40"/>
        <end position="49"/>
    </location>
</feature>
<evidence type="ECO:0000256" key="1">
    <source>
        <dbReference type="SAM" id="MobiDB-lite"/>
    </source>
</evidence>
<feature type="compositionally biased region" description="Basic and acidic residues" evidence="1">
    <location>
        <begin position="50"/>
        <end position="66"/>
    </location>
</feature>
<accession>A0AAV8E7A6</accession>
<dbReference type="EMBL" id="JAMFTS010000003">
    <property type="protein sequence ID" value="KAJ4774323.1"/>
    <property type="molecule type" value="Genomic_DNA"/>
</dbReference>
<sequence>MAETKRRLPPWMLKQKTETKAQSSDANLKPVEKSEDQIKVKHIKRQQKKRTLEEKNEDQYEDEPVKRKQRRKILNQDPDEFDEVEGALHRCQTRQRNSRGRRKHEMEIGEEKEGSKEGVKNKRAQKGRSVISDDETDLTVDDLVSIAEEYVNADKHKQEQRASAATTENGPAKNASKSLLDPGITKGLLKCSTNTPRPDSSDYAIGEKNNLTEDTLIPTNVAKSGDPAQEMLDLFLGPLLRKPPPVKEPTVESVNEVCSTSLVKTCDNAVYREGNAVEETETLVKKKSSLKDKVSMFLS</sequence>
<organism evidence="2 3">
    <name type="scientific">Rhynchospora pubera</name>
    <dbReference type="NCBI Taxonomy" id="906938"/>
    <lineage>
        <taxon>Eukaryota</taxon>
        <taxon>Viridiplantae</taxon>
        <taxon>Streptophyta</taxon>
        <taxon>Embryophyta</taxon>
        <taxon>Tracheophyta</taxon>
        <taxon>Spermatophyta</taxon>
        <taxon>Magnoliopsida</taxon>
        <taxon>Liliopsida</taxon>
        <taxon>Poales</taxon>
        <taxon>Cyperaceae</taxon>
        <taxon>Cyperoideae</taxon>
        <taxon>Rhynchosporeae</taxon>
        <taxon>Rhynchospora</taxon>
    </lineage>
</organism>
<protein>
    <submittedName>
        <fullName evidence="2">Uncharacterized protein</fullName>
    </submittedName>
</protein>
<proteinExistence type="predicted"/>
<dbReference type="Proteomes" id="UP001140206">
    <property type="component" value="Chromosome 3"/>
</dbReference>
<evidence type="ECO:0000313" key="2">
    <source>
        <dbReference type="EMBL" id="KAJ4774323.1"/>
    </source>
</evidence>
<feature type="compositionally biased region" description="Basic residues" evidence="1">
    <location>
        <begin position="91"/>
        <end position="103"/>
    </location>
</feature>
<feature type="compositionally biased region" description="Basic and acidic residues" evidence="1">
    <location>
        <begin position="30"/>
        <end position="39"/>
    </location>
</feature>
<comment type="caution">
    <text evidence="2">The sequence shown here is derived from an EMBL/GenBank/DDBJ whole genome shotgun (WGS) entry which is preliminary data.</text>
</comment>
<keyword evidence="3" id="KW-1185">Reference proteome</keyword>
<feature type="region of interest" description="Disordered" evidence="1">
    <location>
        <begin position="151"/>
        <end position="204"/>
    </location>
</feature>
<dbReference type="PANTHER" id="PTHR36756:SF1">
    <property type="entry name" value="EXPRESSED PROTEIN"/>
    <property type="match status" value="1"/>
</dbReference>